<dbReference type="RefSeq" id="WP_247347712.1">
    <property type="nucleotide sequence ID" value="NZ_CP095551.1"/>
</dbReference>
<protein>
    <submittedName>
        <fullName evidence="1">Uncharacterized protein</fullName>
    </submittedName>
</protein>
<sequence length="159" mass="18933">MFSKNSTVKIVYSYKSGILKFKFPYLNTNKIADEKTNEIAMDYCNVEIHMTKNELNDQRMVTVFLIEAKESYSVTNFVEHIATNIRNTYIKPMFVNYEEISEYLTNDIKWIQVDYYPELGAMEVDMHWDEKRHRYNSPAWNTCDEAAILDYIGTKKEKY</sequence>
<proteinExistence type="predicted"/>
<gene>
    <name evidence="1" type="ORF">ACFSKK_22245</name>
</gene>
<evidence type="ECO:0000313" key="2">
    <source>
        <dbReference type="Proteomes" id="UP001597318"/>
    </source>
</evidence>
<reference evidence="2" key="1">
    <citation type="journal article" date="2019" name="Int. J. Syst. Evol. Microbiol.">
        <title>The Global Catalogue of Microorganisms (GCM) 10K type strain sequencing project: providing services to taxonomists for standard genome sequencing and annotation.</title>
        <authorList>
            <consortium name="The Broad Institute Genomics Platform"/>
            <consortium name="The Broad Institute Genome Sequencing Center for Infectious Disease"/>
            <person name="Wu L."/>
            <person name="Ma J."/>
        </authorList>
    </citation>
    <scope>NUCLEOTIDE SEQUENCE [LARGE SCALE GENOMIC DNA]</scope>
    <source>
        <strain evidence="2">CGMCC 1.15474</strain>
    </source>
</reference>
<comment type="caution">
    <text evidence="1">The sequence shown here is derived from an EMBL/GenBank/DDBJ whole genome shotgun (WGS) entry which is preliminary data.</text>
</comment>
<name>A0ABW5C578_9BACI</name>
<keyword evidence="2" id="KW-1185">Reference proteome</keyword>
<evidence type="ECO:0000313" key="1">
    <source>
        <dbReference type="EMBL" id="MFD2216400.1"/>
    </source>
</evidence>
<accession>A0ABW5C578</accession>
<dbReference type="EMBL" id="JBHUIK010000007">
    <property type="protein sequence ID" value="MFD2216400.1"/>
    <property type="molecule type" value="Genomic_DNA"/>
</dbReference>
<organism evidence="1 2">
    <name type="scientific">Metabacillus endolithicus</name>
    <dbReference type="NCBI Taxonomy" id="1535204"/>
    <lineage>
        <taxon>Bacteria</taxon>
        <taxon>Bacillati</taxon>
        <taxon>Bacillota</taxon>
        <taxon>Bacilli</taxon>
        <taxon>Bacillales</taxon>
        <taxon>Bacillaceae</taxon>
        <taxon>Metabacillus</taxon>
    </lineage>
</organism>
<dbReference type="Proteomes" id="UP001597318">
    <property type="component" value="Unassembled WGS sequence"/>
</dbReference>